<dbReference type="EMBL" id="AQGS01000522">
    <property type="protein sequence ID" value="EPS38845.1"/>
    <property type="molecule type" value="Genomic_DNA"/>
</dbReference>
<evidence type="ECO:0000313" key="2">
    <source>
        <dbReference type="EMBL" id="EPS38845.1"/>
    </source>
</evidence>
<accession>S8A7A1</accession>
<reference evidence="2 3" key="1">
    <citation type="journal article" date="2013" name="PLoS Genet.">
        <title>Genomic mechanisms accounting for the adaptation to parasitism in nematode-trapping fungi.</title>
        <authorList>
            <person name="Meerupati T."/>
            <person name="Andersson K.M."/>
            <person name="Friman E."/>
            <person name="Kumar D."/>
            <person name="Tunlid A."/>
            <person name="Ahren D."/>
        </authorList>
    </citation>
    <scope>NUCLEOTIDE SEQUENCE [LARGE SCALE GENOMIC DNA]</scope>
    <source>
        <strain evidence="2 3">CBS 200.50</strain>
    </source>
</reference>
<comment type="caution">
    <text evidence="2">The sequence shown here is derived from an EMBL/GenBank/DDBJ whole genome shotgun (WGS) entry which is preliminary data.</text>
</comment>
<dbReference type="InterPro" id="IPR002110">
    <property type="entry name" value="Ankyrin_rpt"/>
</dbReference>
<sequence length="1056" mass="120699">MASQAQSKKSKASWGAKLDELEDEIAKYCQGKTVDQVKDHFNKKPGLNATYDQYSRRVRKSRGRTQLRKEEWVDIYQQIEARNAAGKPESEVRFYGMLIPAQKRSKELSRNVSATDLIFAKEARQRQIQEGVFIPLPGIEVYTPRGDDDVLITDNEVMSSGGDVMILDDDSVIIDVNGPRRQFLRGNVLSLIDLPTSKLDIRLSEAFEKITISSQSSNSSELTTASPPGLIPIRTILFYLLNNKLWADEIHRLLNQLGRLPSQRESVFKIFFKFLLEDSAYMQIVCERLLPILYLRGEEQFIRLIIRSYRDIGLNINLYEILEGCVRKVSYSGYITENNKSFFQKYSEFWNPSPGAAESRYWSKHTKVVINHLLEINAQPRSTFQAQILLFACKAVLNDLDPFMRLWNPQTVSVASMETSSDWISQFRLLPLFTDNADHINTLSAKGFSLGINHMLILAMSKRNLEAISACLRGSPSPSLRDRIDREFDMNVGLSFNNIETLFNDPEIFSEILRAAVEELVEKLGLDKDPSFQHDCLILYSGSIGGYSTDTAIEILRSKYSLPGAGINGLYDALRFFTIGGYLRNEEEYLGFNYPLPKSYDYPREQAQTHRLTQSRIHPLWKFRTQSIQLLGRVKFQNSLRMLKAAFDLGVCPSKTEIWPSIWQYICERKRKDDAQKNEFQLLNAFIDAGADLNEPIDFEYKFQEKISLKDICATAETLGLGDRTPLALAFYLGDPDLFCFILARNPNIDGDLFYKRKQELKRQECLDFLAALESRDEEKIRSLWEARLPIINYDPVDISIVKAAGGVENLADRILRTYEDDSRRNAFWSLVGYIAKLETLDANDEIYQKSLDVIRYLFRHRGKLTAEDAPMEHDSMKDGPDPIIWGCFKEAEYLPTLQTQARAWDYVDNKGQFQAALIDSAARNSEECLKVLVNLGIKIEDAERDGAKPLFHAIEPGKITVISLLISEGADILATHKYYPGLFSEPMFISSLELAIYNRNIDVVNFILEAYQEEPGFYDKALSAAKRFNDIVLQRHIGDWKNGKDGHQIINEMDS</sequence>
<dbReference type="PROSITE" id="PS50297">
    <property type="entry name" value="ANK_REP_REGION"/>
    <property type="match status" value="1"/>
</dbReference>
<organism evidence="2 3">
    <name type="scientific">Dactylellina haptotyla (strain CBS 200.50)</name>
    <name type="common">Nematode-trapping fungus</name>
    <name type="synonym">Monacrosporium haptotylum</name>
    <dbReference type="NCBI Taxonomy" id="1284197"/>
    <lineage>
        <taxon>Eukaryota</taxon>
        <taxon>Fungi</taxon>
        <taxon>Dikarya</taxon>
        <taxon>Ascomycota</taxon>
        <taxon>Pezizomycotina</taxon>
        <taxon>Orbiliomycetes</taxon>
        <taxon>Orbiliales</taxon>
        <taxon>Orbiliaceae</taxon>
        <taxon>Dactylellina</taxon>
    </lineage>
</organism>
<dbReference type="AlphaFoldDB" id="S8A7A1"/>
<dbReference type="PROSITE" id="PS50088">
    <property type="entry name" value="ANK_REPEAT"/>
    <property type="match status" value="1"/>
</dbReference>
<dbReference type="InterPro" id="IPR036770">
    <property type="entry name" value="Ankyrin_rpt-contain_sf"/>
</dbReference>
<reference evidence="3" key="2">
    <citation type="submission" date="2013-04" db="EMBL/GenBank/DDBJ databases">
        <title>Genomic mechanisms accounting for the adaptation to parasitism in nematode-trapping fungi.</title>
        <authorList>
            <person name="Ahren D.G."/>
        </authorList>
    </citation>
    <scope>NUCLEOTIDE SEQUENCE [LARGE SCALE GENOMIC DNA]</scope>
    <source>
        <strain evidence="3">CBS 200.50</strain>
    </source>
</reference>
<name>S8A7A1_DACHA</name>
<keyword evidence="3" id="KW-1185">Reference proteome</keyword>
<dbReference type="Proteomes" id="UP000015100">
    <property type="component" value="Unassembled WGS sequence"/>
</dbReference>
<dbReference type="STRING" id="1284197.S8A7A1"/>
<gene>
    <name evidence="2" type="ORF">H072_7358</name>
</gene>
<feature type="repeat" description="ANK" evidence="1">
    <location>
        <begin position="946"/>
        <end position="978"/>
    </location>
</feature>
<dbReference type="HOGENOM" id="CLU_300346_0_0_1"/>
<proteinExistence type="predicted"/>
<evidence type="ECO:0000256" key="1">
    <source>
        <dbReference type="PROSITE-ProRule" id="PRU00023"/>
    </source>
</evidence>
<dbReference type="OrthoDB" id="5312994at2759"/>
<keyword evidence="1" id="KW-0040">ANK repeat</keyword>
<evidence type="ECO:0000313" key="3">
    <source>
        <dbReference type="Proteomes" id="UP000015100"/>
    </source>
</evidence>
<protein>
    <submittedName>
        <fullName evidence="2">Uncharacterized protein</fullName>
    </submittedName>
</protein>
<dbReference type="SMART" id="SM00248">
    <property type="entry name" value="ANK"/>
    <property type="match status" value="5"/>
</dbReference>
<dbReference type="Gene3D" id="1.25.40.20">
    <property type="entry name" value="Ankyrin repeat-containing domain"/>
    <property type="match status" value="1"/>
</dbReference>
<dbReference type="SUPFAM" id="SSF48403">
    <property type="entry name" value="Ankyrin repeat"/>
    <property type="match status" value="1"/>
</dbReference>